<gene>
    <name evidence="4" type="ORF">GCM10025864_03100</name>
</gene>
<dbReference type="Proteomes" id="UP001157091">
    <property type="component" value="Unassembled WGS sequence"/>
</dbReference>
<evidence type="ECO:0000256" key="1">
    <source>
        <dbReference type="ARBA" id="ARBA00022723"/>
    </source>
</evidence>
<name>A0ABQ6HVS6_9MICO</name>
<dbReference type="Gene3D" id="3.10.180.10">
    <property type="entry name" value="2,3-Dihydroxybiphenyl 1,2-Dioxygenase, domain 1"/>
    <property type="match status" value="1"/>
</dbReference>
<dbReference type="SUPFAM" id="SSF54593">
    <property type="entry name" value="Glyoxalase/Bleomycin resistance protein/Dihydroxybiphenyl dioxygenase"/>
    <property type="match status" value="1"/>
</dbReference>
<dbReference type="InterPro" id="IPR051785">
    <property type="entry name" value="MMCE/EMCE_epimerase"/>
</dbReference>
<dbReference type="InterPro" id="IPR037523">
    <property type="entry name" value="VOC_core"/>
</dbReference>
<dbReference type="InterPro" id="IPR029068">
    <property type="entry name" value="Glyas_Bleomycin-R_OHBP_Dase"/>
</dbReference>
<evidence type="ECO:0000259" key="3">
    <source>
        <dbReference type="PROSITE" id="PS51819"/>
    </source>
</evidence>
<dbReference type="Pfam" id="PF13669">
    <property type="entry name" value="Glyoxalase_4"/>
    <property type="match status" value="1"/>
</dbReference>
<dbReference type="EMBL" id="BSUK01000001">
    <property type="protein sequence ID" value="GMA22551.1"/>
    <property type="molecule type" value="Genomic_DNA"/>
</dbReference>
<dbReference type="RefSeq" id="WP_284291629.1">
    <property type="nucleotide sequence ID" value="NZ_BSUK01000001.1"/>
</dbReference>
<organism evidence="4 5">
    <name type="scientific">Luteimicrobium album</name>
    <dbReference type="NCBI Taxonomy" id="1054550"/>
    <lineage>
        <taxon>Bacteria</taxon>
        <taxon>Bacillati</taxon>
        <taxon>Actinomycetota</taxon>
        <taxon>Actinomycetes</taxon>
        <taxon>Micrococcales</taxon>
        <taxon>Luteimicrobium</taxon>
    </lineage>
</organism>
<feature type="region of interest" description="Disordered" evidence="2">
    <location>
        <begin position="165"/>
        <end position="188"/>
    </location>
</feature>
<accession>A0ABQ6HVS6</accession>
<evidence type="ECO:0000313" key="4">
    <source>
        <dbReference type="EMBL" id="GMA22551.1"/>
    </source>
</evidence>
<keyword evidence="1" id="KW-0479">Metal-binding</keyword>
<keyword evidence="5" id="KW-1185">Reference proteome</keyword>
<comment type="caution">
    <text evidence="4">The sequence shown here is derived from an EMBL/GenBank/DDBJ whole genome shotgun (WGS) entry which is preliminary data.</text>
</comment>
<dbReference type="PANTHER" id="PTHR43048:SF6">
    <property type="entry name" value="BLR8189 PROTEIN"/>
    <property type="match status" value="1"/>
</dbReference>
<feature type="domain" description="VOC" evidence="3">
    <location>
        <begin position="13"/>
        <end position="159"/>
    </location>
</feature>
<dbReference type="PANTHER" id="PTHR43048">
    <property type="entry name" value="METHYLMALONYL-COA EPIMERASE"/>
    <property type="match status" value="1"/>
</dbReference>
<evidence type="ECO:0000256" key="2">
    <source>
        <dbReference type="SAM" id="MobiDB-lite"/>
    </source>
</evidence>
<sequence>MTSSTGVADLVTWVDHVALTVPDLDEGVAFFRDVFGAEELYRSRRGPDPDFMPEHFGVPPDAHLELAMLRMPPNLNLELFQWWSADARADRPRHCDPGGHHLCYSVTDVDEAIARLEAVPGVRVLGGRKEVGGDSPRVAGNRWTYVTTPWGLLIELVDRSRVRHPPDLIGPADERAAGPDHDTRMTDG</sequence>
<proteinExistence type="predicted"/>
<protein>
    <recommendedName>
        <fullName evidence="3">VOC domain-containing protein</fullName>
    </recommendedName>
</protein>
<evidence type="ECO:0000313" key="5">
    <source>
        <dbReference type="Proteomes" id="UP001157091"/>
    </source>
</evidence>
<reference evidence="5" key="1">
    <citation type="journal article" date="2019" name="Int. J. Syst. Evol. Microbiol.">
        <title>The Global Catalogue of Microorganisms (GCM) 10K type strain sequencing project: providing services to taxonomists for standard genome sequencing and annotation.</title>
        <authorList>
            <consortium name="The Broad Institute Genomics Platform"/>
            <consortium name="The Broad Institute Genome Sequencing Center for Infectious Disease"/>
            <person name="Wu L."/>
            <person name="Ma J."/>
        </authorList>
    </citation>
    <scope>NUCLEOTIDE SEQUENCE [LARGE SCALE GENOMIC DNA]</scope>
    <source>
        <strain evidence="5">NBRC 106348</strain>
    </source>
</reference>
<dbReference type="PROSITE" id="PS51819">
    <property type="entry name" value="VOC"/>
    <property type="match status" value="1"/>
</dbReference>